<feature type="transmembrane region" description="Helical" evidence="2">
    <location>
        <begin position="30"/>
        <end position="47"/>
    </location>
</feature>
<dbReference type="InterPro" id="IPR036691">
    <property type="entry name" value="Endo/exonu/phosph_ase_sf"/>
</dbReference>
<dbReference type="CDD" id="cd09083">
    <property type="entry name" value="EEP-1"/>
    <property type="match status" value="1"/>
</dbReference>
<evidence type="ECO:0000256" key="2">
    <source>
        <dbReference type="SAM" id="Phobius"/>
    </source>
</evidence>
<name>A0AAD5FYC7_9ASCO</name>
<keyword evidence="2" id="KW-0472">Membrane</keyword>
<dbReference type="EMBL" id="JAIHNG010000120">
    <property type="protein sequence ID" value="KAI5957670.1"/>
    <property type="molecule type" value="Genomic_DNA"/>
</dbReference>
<comment type="caution">
    <text evidence="3">The sequence shown here is derived from an EMBL/GenBank/DDBJ whole genome shotgun (WGS) entry which is preliminary data.</text>
</comment>
<dbReference type="InterPro" id="IPR050410">
    <property type="entry name" value="CCR4/nocturin_mRNA_transcr"/>
</dbReference>
<protein>
    <recommendedName>
        <fullName evidence="5">Endonuclease/exonuclease/phosphatase domain-containing protein</fullName>
    </recommendedName>
</protein>
<dbReference type="PANTHER" id="PTHR12121">
    <property type="entry name" value="CARBON CATABOLITE REPRESSOR PROTEIN 4"/>
    <property type="match status" value="1"/>
</dbReference>
<evidence type="ECO:0008006" key="5">
    <source>
        <dbReference type="Google" id="ProtNLM"/>
    </source>
</evidence>
<evidence type="ECO:0000313" key="3">
    <source>
        <dbReference type="EMBL" id="KAI5957670.1"/>
    </source>
</evidence>
<evidence type="ECO:0000256" key="1">
    <source>
        <dbReference type="SAM" id="MobiDB-lite"/>
    </source>
</evidence>
<keyword evidence="2" id="KW-1133">Transmembrane helix</keyword>
<dbReference type="Proteomes" id="UP001204833">
    <property type="component" value="Unassembled WGS sequence"/>
</dbReference>
<dbReference type="Gene3D" id="3.60.10.10">
    <property type="entry name" value="Endonuclease/exonuclease/phosphatase"/>
    <property type="match status" value="1"/>
</dbReference>
<dbReference type="GO" id="GO:0000175">
    <property type="term" value="F:3'-5'-RNA exonuclease activity"/>
    <property type="evidence" value="ECO:0007669"/>
    <property type="project" value="TreeGrafter"/>
</dbReference>
<reference evidence="3 4" key="1">
    <citation type="journal article" date="2022" name="DNA Res.">
        <title>Genome analysis of five recently described species of the CUG-Ser clade uncovers Candida theae as a new hybrid lineage with pathogenic potential in the Candida parapsilosis species complex.</title>
        <authorList>
            <person name="Mixao V."/>
            <person name="Del Olmo V."/>
            <person name="Hegedusova E."/>
            <person name="Saus E."/>
            <person name="Pryszcz L."/>
            <person name="Cillingova A."/>
            <person name="Nosek J."/>
            <person name="Gabaldon T."/>
        </authorList>
    </citation>
    <scope>NUCLEOTIDE SEQUENCE [LARGE SCALE GENOMIC DNA]</scope>
    <source>
        <strain evidence="3 4">CBS 12239</strain>
    </source>
</reference>
<gene>
    <name evidence="3" type="ORF">KGF57_002936</name>
</gene>
<proteinExistence type="predicted"/>
<feature type="compositionally biased region" description="Polar residues" evidence="1">
    <location>
        <begin position="85"/>
        <end position="104"/>
    </location>
</feature>
<dbReference type="SUPFAM" id="SSF56219">
    <property type="entry name" value="DNase I-like"/>
    <property type="match status" value="1"/>
</dbReference>
<feature type="region of interest" description="Disordered" evidence="1">
    <location>
        <begin position="75"/>
        <end position="130"/>
    </location>
</feature>
<evidence type="ECO:0000313" key="4">
    <source>
        <dbReference type="Proteomes" id="UP001204833"/>
    </source>
</evidence>
<keyword evidence="4" id="KW-1185">Reference proteome</keyword>
<dbReference type="RefSeq" id="XP_051608373.1">
    <property type="nucleotide sequence ID" value="XM_051752302.1"/>
</dbReference>
<organism evidence="3 4">
    <name type="scientific">Candida theae</name>
    <dbReference type="NCBI Taxonomy" id="1198502"/>
    <lineage>
        <taxon>Eukaryota</taxon>
        <taxon>Fungi</taxon>
        <taxon>Dikarya</taxon>
        <taxon>Ascomycota</taxon>
        <taxon>Saccharomycotina</taxon>
        <taxon>Pichiomycetes</taxon>
        <taxon>Debaryomycetaceae</taxon>
        <taxon>Candida/Lodderomyces clade</taxon>
        <taxon>Candida</taxon>
    </lineage>
</organism>
<accession>A0AAD5FYC7</accession>
<sequence>MGTHISARSIDGPSLNKWFLKMPSSPKSRFRALLLASVVALIIIYYFKSPNSLITSQRPVGNLILDYGSHRSIEEQIQEQEEQQSANSEPTDSENVPSTQSEDQGNPRKFLGDINVVPPSEAPPVSPGTKELLGVPPPNYFFKTVTNPEPRMPKEWIQSLTNRRIENLKFRIYSHNVKNGGSHELVSGELSWEERVKEIALSMKFHSTETTIFTLQEVYKYQLLDILAQLNKFNDEWAFYGVGRINGKDLGEFVPILYNKNHWDLLYNDTIWLNDKDPRSSLQGWDATYARIASVASLRHKLSNNIINVFNTHFDHVGTAAREGSSELILAKANSILKQSENKWPSFFAGDFNAYPDDECITKIKSEMTNSVALATVGNRYGHTKSTVTGFEGEVLRDGEQDIDYIFAPKYTKRVDEVGGAKTSSSVCDKSLKSNVFAEKADLVLIQFGMLHSKFNGRYMSDHRPIVADFAINPKCS</sequence>
<dbReference type="GeneID" id="76150995"/>
<dbReference type="PANTHER" id="PTHR12121:SF36">
    <property type="entry name" value="ENDONUCLEASE_EXONUCLEASE_PHOSPHATASE DOMAIN-CONTAINING PROTEIN"/>
    <property type="match status" value="1"/>
</dbReference>
<dbReference type="AlphaFoldDB" id="A0AAD5FYC7"/>
<keyword evidence="2" id="KW-0812">Transmembrane</keyword>